<evidence type="ECO:0000259" key="4">
    <source>
        <dbReference type="PROSITE" id="PS01124"/>
    </source>
</evidence>
<keyword evidence="3" id="KW-0804">Transcription</keyword>
<dbReference type="SUPFAM" id="SSF51215">
    <property type="entry name" value="Regulatory protein AraC"/>
    <property type="match status" value="1"/>
</dbReference>
<organism evidence="5 6">
    <name type="scientific">Mucilaginibacter pocheonensis</name>
    <dbReference type="NCBI Taxonomy" id="398050"/>
    <lineage>
        <taxon>Bacteria</taxon>
        <taxon>Pseudomonadati</taxon>
        <taxon>Bacteroidota</taxon>
        <taxon>Sphingobacteriia</taxon>
        <taxon>Sphingobacteriales</taxon>
        <taxon>Sphingobacteriaceae</taxon>
        <taxon>Mucilaginibacter</taxon>
    </lineage>
</organism>
<dbReference type="SUPFAM" id="SSF46689">
    <property type="entry name" value="Homeodomain-like"/>
    <property type="match status" value="2"/>
</dbReference>
<dbReference type="InterPro" id="IPR003313">
    <property type="entry name" value="AraC-bd"/>
</dbReference>
<gene>
    <name evidence="5" type="ORF">J2W55_003582</name>
</gene>
<evidence type="ECO:0000256" key="1">
    <source>
        <dbReference type="ARBA" id="ARBA00023015"/>
    </source>
</evidence>
<dbReference type="Proteomes" id="UP001247620">
    <property type="component" value="Unassembled WGS sequence"/>
</dbReference>
<dbReference type="RefSeq" id="WP_310098506.1">
    <property type="nucleotide sequence ID" value="NZ_JAVDUU010000003.1"/>
</dbReference>
<evidence type="ECO:0000256" key="2">
    <source>
        <dbReference type="ARBA" id="ARBA00023125"/>
    </source>
</evidence>
<sequence length="283" mass="32941">MRAKQLFKELEVSVIAVDRATQVRHTHHFFQIIYVLEGAGIQVINGNRYPFTKDDVFLLTPDDDHSYILDSKPLFCVIDFTKNFFFKHANSKEEKVDVSDFFNRLEYIFHNQHNVKGNLVHPKDKDIFSILISQLISEKENERTFGKIITQNIIFLILNLIARNIQDHIIAYAKELNPKNKTHEIISYIQQHIFEKEFLSISAIAGHFNVSIGHLSRSFKEETGRTIKDYITKYKLEIIKSRLKLSDLTISQIAFEMNLADESHLNKIFKAAFGMTASQYRNS</sequence>
<dbReference type="Gene3D" id="2.60.120.10">
    <property type="entry name" value="Jelly Rolls"/>
    <property type="match status" value="1"/>
</dbReference>
<evidence type="ECO:0000313" key="6">
    <source>
        <dbReference type="Proteomes" id="UP001247620"/>
    </source>
</evidence>
<accession>A0ABU1TEQ0</accession>
<proteinExistence type="predicted"/>
<dbReference type="InterPro" id="IPR018062">
    <property type="entry name" value="HTH_AraC-typ_CS"/>
</dbReference>
<dbReference type="InterPro" id="IPR037923">
    <property type="entry name" value="HTH-like"/>
</dbReference>
<dbReference type="EMBL" id="JAVDUU010000003">
    <property type="protein sequence ID" value="MDR6943729.1"/>
    <property type="molecule type" value="Genomic_DNA"/>
</dbReference>
<dbReference type="PROSITE" id="PS01124">
    <property type="entry name" value="HTH_ARAC_FAMILY_2"/>
    <property type="match status" value="1"/>
</dbReference>
<keyword evidence="2" id="KW-0238">DNA-binding</keyword>
<dbReference type="PROSITE" id="PS00041">
    <property type="entry name" value="HTH_ARAC_FAMILY_1"/>
    <property type="match status" value="1"/>
</dbReference>
<reference evidence="5 6" key="1">
    <citation type="submission" date="2023-07" db="EMBL/GenBank/DDBJ databases">
        <title>Sorghum-associated microbial communities from plants grown in Nebraska, USA.</title>
        <authorList>
            <person name="Schachtman D."/>
        </authorList>
    </citation>
    <scope>NUCLEOTIDE SEQUENCE [LARGE SCALE GENOMIC DNA]</scope>
    <source>
        <strain evidence="5 6">3262</strain>
    </source>
</reference>
<keyword evidence="1" id="KW-0805">Transcription regulation</keyword>
<dbReference type="SMART" id="SM00342">
    <property type="entry name" value="HTH_ARAC"/>
    <property type="match status" value="1"/>
</dbReference>
<dbReference type="Pfam" id="PF02311">
    <property type="entry name" value="AraC_binding"/>
    <property type="match status" value="1"/>
</dbReference>
<dbReference type="PANTHER" id="PTHR43280">
    <property type="entry name" value="ARAC-FAMILY TRANSCRIPTIONAL REGULATOR"/>
    <property type="match status" value="1"/>
</dbReference>
<dbReference type="InterPro" id="IPR014710">
    <property type="entry name" value="RmlC-like_jellyroll"/>
</dbReference>
<name>A0ABU1TEQ0_9SPHI</name>
<feature type="domain" description="HTH araC/xylS-type" evidence="4">
    <location>
        <begin position="183"/>
        <end position="283"/>
    </location>
</feature>
<dbReference type="InterPro" id="IPR018060">
    <property type="entry name" value="HTH_AraC"/>
</dbReference>
<protein>
    <submittedName>
        <fullName evidence="5">AraC-like DNA-binding protein</fullName>
    </submittedName>
</protein>
<evidence type="ECO:0000256" key="3">
    <source>
        <dbReference type="ARBA" id="ARBA00023163"/>
    </source>
</evidence>
<comment type="caution">
    <text evidence="5">The sequence shown here is derived from an EMBL/GenBank/DDBJ whole genome shotgun (WGS) entry which is preliminary data.</text>
</comment>
<evidence type="ECO:0000313" key="5">
    <source>
        <dbReference type="EMBL" id="MDR6943729.1"/>
    </source>
</evidence>
<keyword evidence="6" id="KW-1185">Reference proteome</keyword>
<dbReference type="InterPro" id="IPR009057">
    <property type="entry name" value="Homeodomain-like_sf"/>
</dbReference>
<dbReference type="Pfam" id="PF12833">
    <property type="entry name" value="HTH_18"/>
    <property type="match status" value="1"/>
</dbReference>
<dbReference type="PANTHER" id="PTHR43280:SF34">
    <property type="entry name" value="ARAC-FAMILY TRANSCRIPTIONAL REGULATOR"/>
    <property type="match status" value="1"/>
</dbReference>
<dbReference type="Gene3D" id="1.10.10.60">
    <property type="entry name" value="Homeodomain-like"/>
    <property type="match status" value="2"/>
</dbReference>